<comment type="similarity">
    <text evidence="2">Belongs to the ABC transporter superfamily. ABCC family. Conjugate transporter (TC 3.A.1.208) subfamily.</text>
</comment>
<feature type="transmembrane region" description="Helical" evidence="10">
    <location>
        <begin position="745"/>
        <end position="769"/>
    </location>
</feature>
<gene>
    <name evidence="13" type="ORF">F443_13429</name>
</gene>
<evidence type="ECO:0000256" key="4">
    <source>
        <dbReference type="ARBA" id="ARBA00022692"/>
    </source>
</evidence>
<keyword evidence="8 10" id="KW-1133">Transmembrane helix</keyword>
<accession>V9ES43</accession>
<evidence type="ECO:0000256" key="9">
    <source>
        <dbReference type="ARBA" id="ARBA00023136"/>
    </source>
</evidence>
<dbReference type="PROSITE" id="PS50893">
    <property type="entry name" value="ABC_TRANSPORTER_2"/>
    <property type="match status" value="2"/>
</dbReference>
<feature type="domain" description="ABC transmembrane type-1" evidence="12">
    <location>
        <begin position="119"/>
        <end position="396"/>
    </location>
</feature>
<dbReference type="FunFam" id="1.20.1560.10:FF:000063">
    <property type="entry name" value="Multidrug resistance protein ABC transporter"/>
    <property type="match status" value="1"/>
</dbReference>
<comment type="subcellular location">
    <subcellularLocation>
        <location evidence="1">Vacuole membrane</location>
        <topology evidence="1">Multi-pass membrane protein</topology>
    </subcellularLocation>
</comment>
<dbReference type="Pfam" id="PF00664">
    <property type="entry name" value="ABC_membrane"/>
    <property type="match status" value="2"/>
</dbReference>
<dbReference type="InterPro" id="IPR017871">
    <property type="entry name" value="ABC_transporter-like_CS"/>
</dbReference>
<evidence type="ECO:0000256" key="1">
    <source>
        <dbReference type="ARBA" id="ARBA00004128"/>
    </source>
</evidence>
<dbReference type="InterPro" id="IPR044746">
    <property type="entry name" value="ABCC_6TM_D1"/>
</dbReference>
<dbReference type="InterPro" id="IPR044726">
    <property type="entry name" value="ABCC_6TM_D2"/>
</dbReference>
<dbReference type="InterPro" id="IPR050173">
    <property type="entry name" value="ABC_transporter_C-like"/>
</dbReference>
<proteinExistence type="inferred from homology"/>
<sequence>ALKIIDQQGKTRNMKPLALSDNAKPPNYSTFSDVRESSPRKCTHASPSFWSSLLFSYANPVISTGNVRQLDIEDLWELEDENQSAAACSEFVQHYKRHDKSLIRAMVSTYGWTFFVCELVSLFSMACDIFSPVVLNRAITAFAAPEIDLRNLSFWLGAFFLSRWVNIVISARASFNAELIGLRLTSALKALLFRKAIRRSIESKTDSTEVDLSNLFSSDVEDLQYAAFQISSLWLIPMKIVAVVYMLHDVIGLAAFAGLAVIGTSLLISFWVAKFSGNAFDDIMTFTDRRMKTVKEVFKAIQIVKLNAWEDAFATRIHKDRSTELSAVKRYMYLGALEIFILWAAPVAVSTVSFTVYTVIMGKQLTAAKVFTAIALFNTLRDPLRELPSVIQTIIQAKVSMNRFSEYLSLDEVKPDNVTRDGSTQPINVAIAIEDGTFGWTEDTPLLSQVNLRVQKGDLVIVHGPVASGKSSLCTALLGEMHKMEGSVFVRGRVAYYSQETWIQNMTIRDNILFGLRYNKKKYAQVVAACGLLVDLKQLPAGDLTEIGQRGINLSGGQKARVCLARACYSDADVLLLDSPLAAVDAIVQSQIFTECICNLLADKTVVLVTHSSDIIESKAANVRVLVENGQLKVTRHTDVRRSYRHPESLDSVMNDINQERGNAKVDVDAGRLVDDEERDEGRVSKETFLHYLDALGGMKMCVFLLTVQLLWQACQISSDLWLTHWTDQKTSPNKAQDTVYNVKVYAWFGSGTAFMVLIRSSTVVIAGLRASRQLFDNMTASLLKAPLRFFDANPIGRIVNRYGDDMSALDFSIPFAFGSFIAMSVFTVSQLAVAVYTVNTLGVLVIPLVWMYVKIANFYLAPSREISRLWKVSSSPVLSHVTQSEEGIAVIRAFGSEAADRMISQNLVLNDVENKCWVADLVVQQWFQVRMELIGMGVILLVLSGLILMRDFLTPGMVGLAFTYALSIDSGLVTLVHCWSSLELDLISSERVMAYTIIPPEGGQHVLAIEPSHTWPSTGAISFHGVVFSYKQDSKPVLKGVSFTIRDNEKIGIVGRTGAGKSSLIMALFRINELVSGRILIDGVDIATMPLRTLRSRLSIIPQVPVLFKGSLRGYMDPFDDFTDANIWIALEKVDMKAKVSALEGQLTYELSENGENFSVGERQLLCMARALLTRSRIVVMDEATASIDPETEKKLQRMIKHEFKDTTVLTIAHRLATVLDSDRIMALNDGRVAELDTPRQLVKNGAGVFYELAKEGGFMDSLMEARE</sequence>
<evidence type="ECO:0000256" key="6">
    <source>
        <dbReference type="ARBA" id="ARBA00022741"/>
    </source>
</evidence>
<dbReference type="GO" id="GO:0005774">
    <property type="term" value="C:vacuolar membrane"/>
    <property type="evidence" value="ECO:0007669"/>
    <property type="project" value="UniProtKB-SubCell"/>
</dbReference>
<dbReference type="InterPro" id="IPR003439">
    <property type="entry name" value="ABC_transporter-like_ATP-bd"/>
</dbReference>
<dbReference type="CDD" id="cd18579">
    <property type="entry name" value="ABC_6TM_ABCC_D1"/>
    <property type="match status" value="1"/>
</dbReference>
<dbReference type="CDD" id="cd03250">
    <property type="entry name" value="ABCC_MRP_domain1"/>
    <property type="match status" value="1"/>
</dbReference>
<dbReference type="Gene3D" id="3.40.50.300">
    <property type="entry name" value="P-loop containing nucleotide triphosphate hydrolases"/>
    <property type="match status" value="2"/>
</dbReference>
<dbReference type="FunFam" id="1.20.1560.10:FF:000362">
    <property type="entry name" value="Uncharacterized protein"/>
    <property type="match status" value="1"/>
</dbReference>
<feature type="transmembrane region" description="Helical" evidence="10">
    <location>
        <begin position="689"/>
        <end position="712"/>
    </location>
</feature>
<evidence type="ECO:0000256" key="7">
    <source>
        <dbReference type="ARBA" id="ARBA00022840"/>
    </source>
</evidence>
<evidence type="ECO:0000256" key="2">
    <source>
        <dbReference type="ARBA" id="ARBA00009726"/>
    </source>
</evidence>
<reference evidence="13 14" key="1">
    <citation type="submission" date="2013-11" db="EMBL/GenBank/DDBJ databases">
        <title>The Genome Sequence of Phytophthora parasitica P1569.</title>
        <authorList>
            <consortium name="The Broad Institute Genomics Platform"/>
            <person name="Russ C."/>
            <person name="Tyler B."/>
            <person name="Panabieres F."/>
            <person name="Shan W."/>
            <person name="Tripathy S."/>
            <person name="Grunwald N."/>
            <person name="Machado M."/>
            <person name="Johnson C.S."/>
            <person name="Arredondo F."/>
            <person name="Hong C."/>
            <person name="Coffey M."/>
            <person name="Young S.K."/>
            <person name="Zeng Q."/>
            <person name="Gargeya S."/>
            <person name="Fitzgerald M."/>
            <person name="Abouelleil A."/>
            <person name="Alvarado L."/>
            <person name="Chapman S.B."/>
            <person name="Gainer-Dewar J."/>
            <person name="Goldberg J."/>
            <person name="Griggs A."/>
            <person name="Gujja S."/>
            <person name="Hansen M."/>
            <person name="Howarth C."/>
            <person name="Imamovic A."/>
            <person name="Ireland A."/>
            <person name="Larimer J."/>
            <person name="McCowan C."/>
            <person name="Murphy C."/>
            <person name="Pearson M."/>
            <person name="Poon T.W."/>
            <person name="Priest M."/>
            <person name="Roberts A."/>
            <person name="Saif S."/>
            <person name="Shea T."/>
            <person name="Sykes S."/>
            <person name="Wortman J."/>
            <person name="Nusbaum C."/>
            <person name="Birren B."/>
        </authorList>
    </citation>
    <scope>NUCLEOTIDE SEQUENCE [LARGE SCALE GENOMIC DNA]</scope>
    <source>
        <strain evidence="13 14">P1569</strain>
    </source>
</reference>
<evidence type="ECO:0008006" key="15">
    <source>
        <dbReference type="Google" id="ProtNLM"/>
    </source>
</evidence>
<evidence type="ECO:0000256" key="8">
    <source>
        <dbReference type="ARBA" id="ARBA00022989"/>
    </source>
</evidence>
<feature type="transmembrane region" description="Helical" evidence="10">
    <location>
        <begin position="934"/>
        <end position="950"/>
    </location>
</feature>
<organism evidence="13 14">
    <name type="scientific">Phytophthora nicotianae P1569</name>
    <dbReference type="NCBI Taxonomy" id="1317065"/>
    <lineage>
        <taxon>Eukaryota</taxon>
        <taxon>Sar</taxon>
        <taxon>Stramenopiles</taxon>
        <taxon>Oomycota</taxon>
        <taxon>Peronosporomycetes</taxon>
        <taxon>Peronosporales</taxon>
        <taxon>Peronosporaceae</taxon>
        <taxon>Phytophthora</taxon>
    </lineage>
</organism>
<dbReference type="SUPFAM" id="SSF90123">
    <property type="entry name" value="ABC transporter transmembrane region"/>
    <property type="match status" value="2"/>
</dbReference>
<evidence type="ECO:0000259" key="11">
    <source>
        <dbReference type="PROSITE" id="PS50893"/>
    </source>
</evidence>
<keyword evidence="7" id="KW-0067">ATP-binding</keyword>
<dbReference type="PANTHER" id="PTHR24223">
    <property type="entry name" value="ATP-BINDING CASSETTE SUB-FAMILY C"/>
    <property type="match status" value="1"/>
</dbReference>
<dbReference type="Proteomes" id="UP000018721">
    <property type="component" value="Unassembled WGS sequence"/>
</dbReference>
<keyword evidence="14" id="KW-1185">Reference proteome</keyword>
<dbReference type="SUPFAM" id="SSF52540">
    <property type="entry name" value="P-loop containing nucleoside triphosphate hydrolases"/>
    <property type="match status" value="2"/>
</dbReference>
<dbReference type="eggNOG" id="KOG0054">
    <property type="taxonomic scope" value="Eukaryota"/>
</dbReference>
<evidence type="ECO:0000313" key="13">
    <source>
        <dbReference type="EMBL" id="ETI41318.1"/>
    </source>
</evidence>
<dbReference type="SMART" id="SM00382">
    <property type="entry name" value="AAA"/>
    <property type="match status" value="2"/>
</dbReference>
<dbReference type="OrthoDB" id="6500128at2759"/>
<dbReference type="CDD" id="cd03244">
    <property type="entry name" value="ABCC_MRP_domain2"/>
    <property type="match status" value="1"/>
</dbReference>
<evidence type="ECO:0000256" key="3">
    <source>
        <dbReference type="ARBA" id="ARBA00022448"/>
    </source>
</evidence>
<feature type="transmembrane region" description="Helical" evidence="10">
    <location>
        <begin position="812"/>
        <end position="836"/>
    </location>
</feature>
<evidence type="ECO:0000256" key="10">
    <source>
        <dbReference type="SAM" id="Phobius"/>
    </source>
</evidence>
<evidence type="ECO:0000259" key="12">
    <source>
        <dbReference type="PROSITE" id="PS50929"/>
    </source>
</evidence>
<keyword evidence="9 10" id="KW-0472">Membrane</keyword>
<feature type="domain" description="ABC transporter" evidence="11">
    <location>
        <begin position="1022"/>
        <end position="1256"/>
    </location>
</feature>
<keyword evidence="5" id="KW-0677">Repeat</keyword>
<feature type="transmembrane region" description="Helical" evidence="10">
    <location>
        <begin position="253"/>
        <end position="273"/>
    </location>
</feature>
<dbReference type="HOGENOM" id="CLU_000604_27_1_1"/>
<evidence type="ECO:0000313" key="14">
    <source>
        <dbReference type="Proteomes" id="UP000018721"/>
    </source>
</evidence>
<dbReference type="CDD" id="cd18580">
    <property type="entry name" value="ABC_6TM_ABCC_D2"/>
    <property type="match status" value="1"/>
</dbReference>
<dbReference type="InterPro" id="IPR003593">
    <property type="entry name" value="AAA+_ATPase"/>
</dbReference>
<feature type="non-terminal residue" evidence="13">
    <location>
        <position position="1"/>
    </location>
</feature>
<dbReference type="AlphaFoldDB" id="V9ES43"/>
<feature type="transmembrane region" description="Helical" evidence="10">
    <location>
        <begin position="225"/>
        <end position="247"/>
    </location>
</feature>
<dbReference type="Pfam" id="PF00005">
    <property type="entry name" value="ABC_tran"/>
    <property type="match status" value="2"/>
</dbReference>
<dbReference type="PROSITE" id="PS00211">
    <property type="entry name" value="ABC_TRANSPORTER_1"/>
    <property type="match status" value="1"/>
</dbReference>
<keyword evidence="4 10" id="KW-0812">Transmembrane</keyword>
<dbReference type="GO" id="GO:0140359">
    <property type="term" value="F:ABC-type transporter activity"/>
    <property type="evidence" value="ECO:0007669"/>
    <property type="project" value="InterPro"/>
</dbReference>
<dbReference type="FunFam" id="3.40.50.300:FF:000997">
    <property type="entry name" value="Multidrug resistance-associated protein 1"/>
    <property type="match status" value="1"/>
</dbReference>
<dbReference type="InterPro" id="IPR027417">
    <property type="entry name" value="P-loop_NTPase"/>
</dbReference>
<dbReference type="GO" id="GO:0005524">
    <property type="term" value="F:ATP binding"/>
    <property type="evidence" value="ECO:0007669"/>
    <property type="project" value="UniProtKB-KW"/>
</dbReference>
<dbReference type="InterPro" id="IPR036640">
    <property type="entry name" value="ABC1_TM_sf"/>
</dbReference>
<feature type="transmembrane region" description="Helical" evidence="10">
    <location>
        <begin position="110"/>
        <end position="134"/>
    </location>
</feature>
<dbReference type="FunFam" id="3.40.50.300:FF:000610">
    <property type="entry name" value="Multidrug resistance-associated ABC transporter"/>
    <property type="match status" value="1"/>
</dbReference>
<dbReference type="PROSITE" id="PS50929">
    <property type="entry name" value="ABC_TM1F"/>
    <property type="match status" value="2"/>
</dbReference>
<dbReference type="EMBL" id="ANIZ01002327">
    <property type="protein sequence ID" value="ETI41318.1"/>
    <property type="molecule type" value="Genomic_DNA"/>
</dbReference>
<feature type="domain" description="ABC transporter" evidence="11">
    <location>
        <begin position="431"/>
        <end position="653"/>
    </location>
</feature>
<keyword evidence="6" id="KW-0547">Nucleotide-binding</keyword>
<protein>
    <recommendedName>
        <fullName evidence="15">Multidrug resistance-associated protein 1</fullName>
    </recommendedName>
</protein>
<feature type="transmembrane region" description="Helical" evidence="10">
    <location>
        <begin position="842"/>
        <end position="862"/>
    </location>
</feature>
<dbReference type="PANTHER" id="PTHR24223:SF443">
    <property type="entry name" value="MULTIDRUG-RESISTANCE LIKE PROTEIN 1, ISOFORM I"/>
    <property type="match status" value="1"/>
</dbReference>
<keyword evidence="3" id="KW-0813">Transport</keyword>
<evidence type="ECO:0000256" key="5">
    <source>
        <dbReference type="ARBA" id="ARBA00022737"/>
    </source>
</evidence>
<name>V9ES43_PHYNI</name>
<feature type="domain" description="ABC transmembrane type-1" evidence="12">
    <location>
        <begin position="703"/>
        <end position="985"/>
    </location>
</feature>
<dbReference type="InterPro" id="IPR011527">
    <property type="entry name" value="ABC1_TM_dom"/>
</dbReference>
<dbReference type="GO" id="GO:0016887">
    <property type="term" value="F:ATP hydrolysis activity"/>
    <property type="evidence" value="ECO:0007669"/>
    <property type="project" value="InterPro"/>
</dbReference>
<comment type="caution">
    <text evidence="13">The sequence shown here is derived from an EMBL/GenBank/DDBJ whole genome shotgun (WGS) entry which is preliminary data.</text>
</comment>
<dbReference type="Gene3D" id="1.20.1560.10">
    <property type="entry name" value="ABC transporter type 1, transmembrane domain"/>
    <property type="match status" value="2"/>
</dbReference>